<dbReference type="InterPro" id="IPR050490">
    <property type="entry name" value="Bact_solute-bd_prot1"/>
</dbReference>
<reference evidence="2 3" key="1">
    <citation type="submission" date="2018-11" db="EMBL/GenBank/DDBJ databases">
        <title>Sequencing the genomes of 1000 actinobacteria strains.</title>
        <authorList>
            <person name="Klenk H.-P."/>
        </authorList>
    </citation>
    <scope>NUCLEOTIDE SEQUENCE [LARGE SCALE GENOMIC DNA]</scope>
    <source>
        <strain evidence="2 3">DSM 44231</strain>
    </source>
</reference>
<dbReference type="AlphaFoldDB" id="A0A3N1HGR9"/>
<proteinExistence type="predicted"/>
<protein>
    <submittedName>
        <fullName evidence="2">Carbohydrate ABC transporter substrate-binding protein (CUT1 family)</fullName>
    </submittedName>
</protein>
<evidence type="ECO:0000313" key="3">
    <source>
        <dbReference type="Proteomes" id="UP000268727"/>
    </source>
</evidence>
<evidence type="ECO:0000313" key="2">
    <source>
        <dbReference type="EMBL" id="ROP41661.1"/>
    </source>
</evidence>
<name>A0A3N1HGR9_9PSEU</name>
<evidence type="ECO:0000256" key="1">
    <source>
        <dbReference type="SAM" id="SignalP"/>
    </source>
</evidence>
<dbReference type="RefSeq" id="WP_123746728.1">
    <property type="nucleotide sequence ID" value="NZ_RJKM01000001.1"/>
</dbReference>
<organism evidence="2 3">
    <name type="scientific">Saccharothrix texasensis</name>
    <dbReference type="NCBI Taxonomy" id="103734"/>
    <lineage>
        <taxon>Bacteria</taxon>
        <taxon>Bacillati</taxon>
        <taxon>Actinomycetota</taxon>
        <taxon>Actinomycetes</taxon>
        <taxon>Pseudonocardiales</taxon>
        <taxon>Pseudonocardiaceae</taxon>
        <taxon>Saccharothrix</taxon>
    </lineage>
</organism>
<dbReference type="OrthoDB" id="7918484at2"/>
<keyword evidence="3" id="KW-1185">Reference proteome</keyword>
<dbReference type="PANTHER" id="PTHR43649:SF30">
    <property type="entry name" value="ABC TRANSPORTER SUBSTRATE-BINDING PROTEIN"/>
    <property type="match status" value="1"/>
</dbReference>
<comment type="caution">
    <text evidence="2">The sequence shown here is derived from an EMBL/GenBank/DDBJ whole genome shotgun (WGS) entry which is preliminary data.</text>
</comment>
<dbReference type="SUPFAM" id="SSF53850">
    <property type="entry name" value="Periplasmic binding protein-like II"/>
    <property type="match status" value="1"/>
</dbReference>
<feature type="chain" id="PRO_5018149359" evidence="1">
    <location>
        <begin position="22"/>
        <end position="423"/>
    </location>
</feature>
<dbReference type="Gene3D" id="3.40.190.10">
    <property type="entry name" value="Periplasmic binding protein-like II"/>
    <property type="match status" value="2"/>
</dbReference>
<dbReference type="EMBL" id="RJKM01000001">
    <property type="protein sequence ID" value="ROP41661.1"/>
    <property type="molecule type" value="Genomic_DNA"/>
</dbReference>
<accession>A0A3N1HGR9</accession>
<dbReference type="PANTHER" id="PTHR43649">
    <property type="entry name" value="ARABINOSE-BINDING PROTEIN-RELATED"/>
    <property type="match status" value="1"/>
</dbReference>
<feature type="signal peptide" evidence="1">
    <location>
        <begin position="1"/>
        <end position="21"/>
    </location>
</feature>
<keyword evidence="1" id="KW-0732">Signal</keyword>
<dbReference type="PROSITE" id="PS51257">
    <property type="entry name" value="PROKAR_LIPOPROTEIN"/>
    <property type="match status" value="1"/>
</dbReference>
<sequence>MGALKRFRVLATSMVALLAVACGGSGGSGDETQAGPATLRFSWWGNAERAELMQKAIDLFQSRNPEIKVTPSFQEFEAYWQKMATETAGGNAPDVLQMDFAYIREYSDRNALYDLKKQDGKNLELGDLLEGLKGAGEIDGKLYGVPTGGNTWGYIYNPALYAQAGVEEPKEGWTWDDYRSAIKTIAEKTGVPGGGNYIGSYYNLELQLRQEGKSLYTEDGKLGFDQARLKEFFEEGKALADAGVALPIEKGVQIKPSHALEMDLIAGDLGWDNFMARYDKGAKAELKLGPVPSDKADAGGQYLKPSMLLSVSQKTEHPAAAAKLVSFMVNDPEVGKIFGANRGLPPTNAQRAAAQLEGPLAAVAAYEDDLKDKFGKTPPAPPKGAGTLEQAFIRITEELQYGRTSVDQAVDQFFTEAEETLGS</sequence>
<gene>
    <name evidence="2" type="ORF">EDD40_7097</name>
</gene>
<dbReference type="InterPro" id="IPR006059">
    <property type="entry name" value="SBP"/>
</dbReference>
<dbReference type="Pfam" id="PF01547">
    <property type="entry name" value="SBP_bac_1"/>
    <property type="match status" value="1"/>
</dbReference>
<dbReference type="Proteomes" id="UP000268727">
    <property type="component" value="Unassembled WGS sequence"/>
</dbReference>